<feature type="domain" description="Serine-threonine/tyrosine-protein kinase catalytic" evidence="2">
    <location>
        <begin position="139"/>
        <end position="182"/>
    </location>
</feature>
<dbReference type="Proteomes" id="UP000230750">
    <property type="component" value="Unassembled WGS sequence"/>
</dbReference>
<evidence type="ECO:0000259" key="2">
    <source>
        <dbReference type="Pfam" id="PF07714"/>
    </source>
</evidence>
<keyword evidence="4" id="KW-1185">Reference proteome</keyword>
<evidence type="ECO:0000256" key="1">
    <source>
        <dbReference type="SAM" id="MobiDB-lite"/>
    </source>
</evidence>
<dbReference type="GO" id="GO:0004672">
    <property type="term" value="F:protein kinase activity"/>
    <property type="evidence" value="ECO:0007669"/>
    <property type="project" value="InterPro"/>
</dbReference>
<evidence type="ECO:0000313" key="4">
    <source>
        <dbReference type="Proteomes" id="UP000230750"/>
    </source>
</evidence>
<gene>
    <name evidence="3" type="ORF">BSL78_30039</name>
</gene>
<dbReference type="OrthoDB" id="5979581at2759"/>
<organism evidence="3 4">
    <name type="scientific">Stichopus japonicus</name>
    <name type="common">Sea cucumber</name>
    <dbReference type="NCBI Taxonomy" id="307972"/>
    <lineage>
        <taxon>Eukaryota</taxon>
        <taxon>Metazoa</taxon>
        <taxon>Echinodermata</taxon>
        <taxon>Eleutherozoa</taxon>
        <taxon>Echinozoa</taxon>
        <taxon>Holothuroidea</taxon>
        <taxon>Aspidochirotacea</taxon>
        <taxon>Aspidochirotida</taxon>
        <taxon>Stichopodidae</taxon>
        <taxon>Apostichopus</taxon>
    </lineage>
</organism>
<evidence type="ECO:0000313" key="3">
    <source>
        <dbReference type="EMBL" id="PIK33146.1"/>
    </source>
</evidence>
<reference evidence="3 4" key="1">
    <citation type="journal article" date="2017" name="PLoS Biol.">
        <title>The sea cucumber genome provides insights into morphological evolution and visceral regeneration.</title>
        <authorList>
            <person name="Zhang X."/>
            <person name="Sun L."/>
            <person name="Yuan J."/>
            <person name="Sun Y."/>
            <person name="Gao Y."/>
            <person name="Zhang L."/>
            <person name="Li S."/>
            <person name="Dai H."/>
            <person name="Hamel J.F."/>
            <person name="Liu C."/>
            <person name="Yu Y."/>
            <person name="Liu S."/>
            <person name="Lin W."/>
            <person name="Guo K."/>
            <person name="Jin S."/>
            <person name="Xu P."/>
            <person name="Storey K.B."/>
            <person name="Huan P."/>
            <person name="Zhang T."/>
            <person name="Zhou Y."/>
            <person name="Zhang J."/>
            <person name="Lin C."/>
            <person name="Li X."/>
            <person name="Xing L."/>
            <person name="Huo D."/>
            <person name="Sun M."/>
            <person name="Wang L."/>
            <person name="Mercier A."/>
            <person name="Li F."/>
            <person name="Yang H."/>
            <person name="Xiang J."/>
        </authorList>
    </citation>
    <scope>NUCLEOTIDE SEQUENCE [LARGE SCALE GENOMIC DNA]</scope>
    <source>
        <strain evidence="3">Shaxun</strain>
        <tissue evidence="3">Muscle</tissue>
    </source>
</reference>
<dbReference type="SUPFAM" id="SSF56112">
    <property type="entry name" value="Protein kinase-like (PK-like)"/>
    <property type="match status" value="1"/>
</dbReference>
<feature type="compositionally biased region" description="Low complexity" evidence="1">
    <location>
        <begin position="27"/>
        <end position="40"/>
    </location>
</feature>
<name>A0A2G8JBM6_STIJA</name>
<dbReference type="AlphaFoldDB" id="A0A2G8JBM6"/>
<sequence>MKIRVLQNPLQGSLQNKQKSDLPSIPSDESNSIHSSGSESNYYSAAEERGAKDRIFSESEFCILLTLKVGTIYNRWMGTIRMSSDVNKCAVLTTIAEGVMKKNTINWNAFVKRTLDLPTTDRLTRIEGIAVDKNASKIVALKKTQMDTVSFNQFPPESFFRNEYTAESDVWSTAVVIWEILSR</sequence>
<dbReference type="Pfam" id="PF07714">
    <property type="entry name" value="PK_Tyr_Ser-Thr"/>
    <property type="match status" value="1"/>
</dbReference>
<feature type="region of interest" description="Disordered" evidence="1">
    <location>
        <begin position="13"/>
        <end position="40"/>
    </location>
</feature>
<proteinExistence type="predicted"/>
<protein>
    <recommendedName>
        <fullName evidence="2">Serine-threonine/tyrosine-protein kinase catalytic domain-containing protein</fullName>
    </recommendedName>
</protein>
<dbReference type="Gene3D" id="1.10.510.10">
    <property type="entry name" value="Transferase(Phosphotransferase) domain 1"/>
    <property type="match status" value="1"/>
</dbReference>
<feature type="non-terminal residue" evidence="3">
    <location>
        <position position="183"/>
    </location>
</feature>
<dbReference type="InterPro" id="IPR011009">
    <property type="entry name" value="Kinase-like_dom_sf"/>
</dbReference>
<dbReference type="EMBL" id="MRZV01002721">
    <property type="protein sequence ID" value="PIK33146.1"/>
    <property type="molecule type" value="Genomic_DNA"/>
</dbReference>
<comment type="caution">
    <text evidence="3">The sequence shown here is derived from an EMBL/GenBank/DDBJ whole genome shotgun (WGS) entry which is preliminary data.</text>
</comment>
<dbReference type="STRING" id="307972.A0A2G8JBM6"/>
<accession>A0A2G8JBM6</accession>
<dbReference type="InterPro" id="IPR001245">
    <property type="entry name" value="Ser-Thr/Tyr_kinase_cat_dom"/>
</dbReference>